<protein>
    <recommendedName>
        <fullName evidence="3">Lipoprotein</fullName>
    </recommendedName>
</protein>
<dbReference type="Proteomes" id="UP000680158">
    <property type="component" value="Unassembled WGS sequence"/>
</dbReference>
<dbReference type="EMBL" id="JAGSPM010000002">
    <property type="protein sequence ID" value="MBR7745942.1"/>
    <property type="molecule type" value="Genomic_DNA"/>
</dbReference>
<proteinExistence type="predicted"/>
<dbReference type="AlphaFoldDB" id="A0A941I248"/>
<keyword evidence="2" id="KW-1185">Reference proteome</keyword>
<comment type="caution">
    <text evidence="1">The sequence shown here is derived from an EMBL/GenBank/DDBJ whole genome shotgun (WGS) entry which is preliminary data.</text>
</comment>
<organism evidence="1 2">
    <name type="scientific">Undibacterium baiyunense</name>
    <dbReference type="NCBI Taxonomy" id="2828731"/>
    <lineage>
        <taxon>Bacteria</taxon>
        <taxon>Pseudomonadati</taxon>
        <taxon>Pseudomonadota</taxon>
        <taxon>Betaproteobacteria</taxon>
        <taxon>Burkholderiales</taxon>
        <taxon>Oxalobacteraceae</taxon>
        <taxon>Undibacterium</taxon>
    </lineage>
</organism>
<dbReference type="RefSeq" id="WP_212683295.1">
    <property type="nucleotide sequence ID" value="NZ_JAGSPM010000002.1"/>
</dbReference>
<sequence>MQQMQIEGNELSTTLFQQTMRDQYVGARPFRWLRLLILLMLFALLGSCSTARLAYSNADTVVYWWLDGYVDFRSSQKAKTKQDIAQLLSWHRSTQLPQYVQTLTQLQSKLASNPGPLELEASFKQVEQYTQAIALKVLPELTDFALAMDASQKAHLTRKFEKNNEDFREKYLELTPEKQVKARFKKLVNQTDDWLGSVSREQEAIIARYLEKYPPNYAQWLEDSQSRQREVLQLLSKIQNEKPNREVAQAMIQAAILANFERSESNEQRAQAEASRAAIQQLMVEIIRTSSQEQKAHAHKKLQGWIDDCKYLIARK</sequence>
<evidence type="ECO:0000313" key="2">
    <source>
        <dbReference type="Proteomes" id="UP000680158"/>
    </source>
</evidence>
<reference evidence="1 2" key="1">
    <citation type="submission" date="2021-04" db="EMBL/GenBank/DDBJ databases">
        <title>novel species isolated from subtropical streams in China.</title>
        <authorList>
            <person name="Lu H."/>
        </authorList>
    </citation>
    <scope>NUCLEOTIDE SEQUENCE [LARGE SCALE GENOMIC DNA]</scope>
    <source>
        <strain evidence="1 2">BYS107W</strain>
    </source>
</reference>
<name>A0A941I248_9BURK</name>
<evidence type="ECO:0008006" key="3">
    <source>
        <dbReference type="Google" id="ProtNLM"/>
    </source>
</evidence>
<dbReference type="PIRSF" id="PIRSF028200">
    <property type="entry name" value="UCP028200"/>
    <property type="match status" value="1"/>
</dbReference>
<dbReference type="InterPro" id="IPR016875">
    <property type="entry name" value="UCP028200"/>
</dbReference>
<accession>A0A941I248</accession>
<evidence type="ECO:0000313" key="1">
    <source>
        <dbReference type="EMBL" id="MBR7745942.1"/>
    </source>
</evidence>
<gene>
    <name evidence="1" type="ORF">KDM92_05070</name>
</gene>
<dbReference type="Pfam" id="PF19795">
    <property type="entry name" value="DUF6279"/>
    <property type="match status" value="1"/>
</dbReference>